<dbReference type="EMBL" id="EQ974105">
    <property type="protein sequence ID" value="EEF33606.1"/>
    <property type="molecule type" value="Genomic_DNA"/>
</dbReference>
<keyword evidence="3" id="KW-0813">Transport</keyword>
<dbReference type="GO" id="GO:0015211">
    <property type="term" value="F:purine nucleoside transmembrane transporter activity"/>
    <property type="evidence" value="ECO:0007669"/>
    <property type="project" value="InterPro"/>
</dbReference>
<name>B9SS15_RICCO</name>
<comment type="subcellular location">
    <subcellularLocation>
        <location evidence="1">Membrane</location>
    </subcellularLocation>
</comment>
<reference evidence="8" key="1">
    <citation type="journal article" date="2010" name="Nat. Biotechnol.">
        <title>Draft genome sequence of the oilseed species Ricinus communis.</title>
        <authorList>
            <person name="Chan A.P."/>
            <person name="Crabtree J."/>
            <person name="Zhao Q."/>
            <person name="Lorenzi H."/>
            <person name="Orvis J."/>
            <person name="Puiu D."/>
            <person name="Melake-Berhan A."/>
            <person name="Jones K.M."/>
            <person name="Redman J."/>
            <person name="Chen G."/>
            <person name="Cahoon E.B."/>
            <person name="Gedil M."/>
            <person name="Stanke M."/>
            <person name="Haas B.J."/>
            <person name="Wortman J.R."/>
            <person name="Fraser-Liggett C.M."/>
            <person name="Ravel J."/>
            <person name="Rabinowicz P.D."/>
        </authorList>
    </citation>
    <scope>NUCLEOTIDE SEQUENCE [LARGE SCALE GENOMIC DNA]</scope>
    <source>
        <strain evidence="8">cv. Hale</strain>
    </source>
</reference>
<dbReference type="Proteomes" id="UP000008311">
    <property type="component" value="Unassembled WGS sequence"/>
</dbReference>
<dbReference type="InParanoid" id="B9SS15"/>
<accession>B9SS15</accession>
<dbReference type="Pfam" id="PF16913">
    <property type="entry name" value="PUNUT"/>
    <property type="match status" value="1"/>
</dbReference>
<keyword evidence="6" id="KW-0472">Membrane</keyword>
<gene>
    <name evidence="7" type="ORF">RCOM_0519890</name>
</gene>
<dbReference type="GO" id="GO:0005345">
    <property type="term" value="F:purine nucleobase transmembrane transporter activity"/>
    <property type="evidence" value="ECO:0007669"/>
    <property type="project" value="UniProtKB-ARBA"/>
</dbReference>
<comment type="similarity">
    <text evidence="2">Belongs to the purine permeases (TC 2.A.7.14) family.</text>
</comment>
<dbReference type="PANTHER" id="PTHR31376:SF16">
    <property type="entry name" value="PURINE PERMEASE-RELATED"/>
    <property type="match status" value="1"/>
</dbReference>
<dbReference type="AlphaFoldDB" id="B9SS15"/>
<evidence type="ECO:0000256" key="4">
    <source>
        <dbReference type="ARBA" id="ARBA00022692"/>
    </source>
</evidence>
<proteinExistence type="inferred from homology"/>
<keyword evidence="4" id="KW-0812">Transmembrane</keyword>
<evidence type="ECO:0000256" key="5">
    <source>
        <dbReference type="ARBA" id="ARBA00022989"/>
    </source>
</evidence>
<dbReference type="eggNOG" id="ENOG502QRUH">
    <property type="taxonomic scope" value="Eukaryota"/>
</dbReference>
<organism evidence="7 8">
    <name type="scientific">Ricinus communis</name>
    <name type="common">Castor bean</name>
    <dbReference type="NCBI Taxonomy" id="3988"/>
    <lineage>
        <taxon>Eukaryota</taxon>
        <taxon>Viridiplantae</taxon>
        <taxon>Streptophyta</taxon>
        <taxon>Embryophyta</taxon>
        <taxon>Tracheophyta</taxon>
        <taxon>Spermatophyta</taxon>
        <taxon>Magnoliopsida</taxon>
        <taxon>eudicotyledons</taxon>
        <taxon>Gunneridae</taxon>
        <taxon>Pentapetalae</taxon>
        <taxon>rosids</taxon>
        <taxon>fabids</taxon>
        <taxon>Malpighiales</taxon>
        <taxon>Euphorbiaceae</taxon>
        <taxon>Acalyphoideae</taxon>
        <taxon>Acalypheae</taxon>
        <taxon>Ricinus</taxon>
    </lineage>
</organism>
<evidence type="ECO:0000256" key="6">
    <source>
        <dbReference type="ARBA" id="ARBA00023136"/>
    </source>
</evidence>
<dbReference type="STRING" id="3988.B9SS15"/>
<evidence type="ECO:0000256" key="1">
    <source>
        <dbReference type="ARBA" id="ARBA00004370"/>
    </source>
</evidence>
<sequence>MVLRSCKPEITASLLAVNADSENPSGISKGKCAVGFLCTTGASATYSLYLSLLQLSFEKVIERETFSGVFDMQIYPSFITTCSCVVRLFTSGEWGSLENEMKQYERVEYHT</sequence>
<dbReference type="PANTHER" id="PTHR31376">
    <property type="entry name" value="OS09G0467300 PROTEIN-RELATED"/>
    <property type="match status" value="1"/>
</dbReference>
<evidence type="ECO:0000313" key="8">
    <source>
        <dbReference type="Proteomes" id="UP000008311"/>
    </source>
</evidence>
<keyword evidence="5" id="KW-1133">Transmembrane helix</keyword>
<keyword evidence="8" id="KW-1185">Reference proteome</keyword>
<evidence type="ECO:0000313" key="7">
    <source>
        <dbReference type="EMBL" id="EEF33606.1"/>
    </source>
</evidence>
<evidence type="ECO:0000256" key="2">
    <source>
        <dbReference type="ARBA" id="ARBA00006213"/>
    </source>
</evidence>
<protein>
    <submittedName>
        <fullName evidence="7">Uncharacterized protein</fullName>
    </submittedName>
</protein>
<dbReference type="GO" id="GO:0016020">
    <property type="term" value="C:membrane"/>
    <property type="evidence" value="ECO:0007669"/>
    <property type="project" value="UniProtKB-SubCell"/>
</dbReference>
<dbReference type="InterPro" id="IPR030182">
    <property type="entry name" value="PUP_plant"/>
</dbReference>
<evidence type="ECO:0000256" key="3">
    <source>
        <dbReference type="ARBA" id="ARBA00022448"/>
    </source>
</evidence>